<accession>A0A0N7F3R3</accession>
<keyword evidence="3" id="KW-1185">Reference proteome</keyword>
<dbReference type="PANTHER" id="PTHR41700">
    <property type="entry name" value="GCN5-RELATED N-ACETYLTRANSFERASE"/>
    <property type="match status" value="1"/>
</dbReference>
<dbReference type="OrthoDB" id="9797990at2"/>
<dbReference type="PROSITE" id="PS51186">
    <property type="entry name" value="GNAT"/>
    <property type="match status" value="1"/>
</dbReference>
<proteinExistence type="predicted"/>
<dbReference type="EMBL" id="CP012752">
    <property type="protein sequence ID" value="ALG09351.1"/>
    <property type="molecule type" value="Genomic_DNA"/>
</dbReference>
<evidence type="ECO:0000259" key="1">
    <source>
        <dbReference type="PROSITE" id="PS51186"/>
    </source>
</evidence>
<organism evidence="2 3">
    <name type="scientific">Kibdelosporangium phytohabitans</name>
    <dbReference type="NCBI Taxonomy" id="860235"/>
    <lineage>
        <taxon>Bacteria</taxon>
        <taxon>Bacillati</taxon>
        <taxon>Actinomycetota</taxon>
        <taxon>Actinomycetes</taxon>
        <taxon>Pseudonocardiales</taxon>
        <taxon>Pseudonocardiaceae</taxon>
        <taxon>Kibdelosporangium</taxon>
    </lineage>
</organism>
<dbReference type="KEGG" id="kphy:AOZ06_22740"/>
<dbReference type="InterPro" id="IPR000182">
    <property type="entry name" value="GNAT_dom"/>
</dbReference>
<dbReference type="AlphaFoldDB" id="A0A0N7F3R3"/>
<dbReference type="InterPro" id="IPR038764">
    <property type="entry name" value="GNAT_N_AcTrfase_prd"/>
</dbReference>
<gene>
    <name evidence="2" type="ORF">AOZ06_22740</name>
</gene>
<dbReference type="InterPro" id="IPR016181">
    <property type="entry name" value="Acyl_CoA_acyltransferase"/>
</dbReference>
<evidence type="ECO:0000313" key="2">
    <source>
        <dbReference type="EMBL" id="ALG09351.1"/>
    </source>
</evidence>
<feature type="domain" description="N-acetyltransferase" evidence="1">
    <location>
        <begin position="23"/>
        <end position="169"/>
    </location>
</feature>
<evidence type="ECO:0000313" key="3">
    <source>
        <dbReference type="Proteomes" id="UP000063699"/>
    </source>
</evidence>
<name>A0A0N7F3R3_9PSEU</name>
<protein>
    <recommendedName>
        <fullName evidence="1">N-acetyltransferase domain-containing protein</fullName>
    </recommendedName>
</protein>
<dbReference type="STRING" id="860235.AOZ06_22740"/>
<dbReference type="GO" id="GO:0016747">
    <property type="term" value="F:acyltransferase activity, transferring groups other than amino-acyl groups"/>
    <property type="evidence" value="ECO:0007669"/>
    <property type="project" value="InterPro"/>
</dbReference>
<dbReference type="RefSeq" id="WP_054291255.1">
    <property type="nucleotide sequence ID" value="NZ_CP012752.1"/>
</dbReference>
<dbReference type="PANTHER" id="PTHR41700:SF1">
    <property type="entry name" value="N-ACETYLTRANSFERASE DOMAIN-CONTAINING PROTEIN"/>
    <property type="match status" value="1"/>
</dbReference>
<dbReference type="SUPFAM" id="SSF55729">
    <property type="entry name" value="Acyl-CoA N-acyltransferases (Nat)"/>
    <property type="match status" value="1"/>
</dbReference>
<sequence>MTAELTWRDAAAAAEKATRRSGVTVRELRGVAECVAAEEMLADVWGAPRDAPPIPADLLTSWLHCGGCVLGAFIGDVGVGLTAGIAGAPGSDSLYSLIAAVTGEHAGRGIGMALKQTQRVWALERGATTIVWTFDPLVRRNAHFNLNRLGARVTGYRKDFYPPMRDLVNRDDHTDRLVATWHLAAPGPLSSNGEPGPRILDHDDAGDPVVTGDPAGPVVLAWIPPDIEAMRRSDPAKAMRWRLAARAALDSSWAAGYRPAGVTAEGCYTLVRG</sequence>
<reference evidence="2 3" key="1">
    <citation type="submission" date="2015-07" db="EMBL/GenBank/DDBJ databases">
        <title>Genome sequencing of Kibdelosporangium phytohabitans.</title>
        <authorList>
            <person name="Qin S."/>
            <person name="Xing K."/>
        </authorList>
    </citation>
    <scope>NUCLEOTIDE SEQUENCE [LARGE SCALE GENOMIC DNA]</scope>
    <source>
        <strain evidence="2 3">KLBMP1111</strain>
    </source>
</reference>
<dbReference type="Proteomes" id="UP000063699">
    <property type="component" value="Chromosome"/>
</dbReference>
<dbReference type="Gene3D" id="3.40.630.30">
    <property type="match status" value="1"/>
</dbReference>